<evidence type="ECO:0000256" key="2">
    <source>
        <dbReference type="SAM" id="MobiDB-lite"/>
    </source>
</evidence>
<dbReference type="GO" id="GO:0005930">
    <property type="term" value="C:axoneme"/>
    <property type="evidence" value="ECO:0007669"/>
    <property type="project" value="UniProtKB-SubCell"/>
</dbReference>
<organism evidence="3">
    <name type="scientific">Micromonas pusilla</name>
    <name type="common">Picoplanktonic green alga</name>
    <name type="synonym">Chromulina pusilla</name>
    <dbReference type="NCBI Taxonomy" id="38833"/>
    <lineage>
        <taxon>Eukaryota</taxon>
        <taxon>Viridiplantae</taxon>
        <taxon>Chlorophyta</taxon>
        <taxon>Mamiellophyceae</taxon>
        <taxon>Mamiellales</taxon>
        <taxon>Mamiellaceae</taxon>
        <taxon>Micromonas</taxon>
    </lineage>
</organism>
<dbReference type="AlphaFoldDB" id="A0A7S0GPV6"/>
<accession>A0A7S0GPV6</accession>
<dbReference type="EMBL" id="HBEN01005996">
    <property type="protein sequence ID" value="CAD8437805.1"/>
    <property type="molecule type" value="Transcribed_RNA"/>
</dbReference>
<name>A0A7S0GPV6_MICPS</name>
<comment type="subcellular location">
    <subcellularLocation>
        <location evidence="1">Cytoplasm</location>
        <location evidence="1">Cytoskeleton</location>
        <location evidence="1">Cilium axoneme</location>
    </subcellularLocation>
</comment>
<dbReference type="InterPro" id="IPR036047">
    <property type="entry name" value="F-box-like_dom_sf"/>
</dbReference>
<protein>
    <recommendedName>
        <fullName evidence="4">F-box domain-containing protein</fullName>
    </recommendedName>
</protein>
<feature type="compositionally biased region" description="Acidic residues" evidence="2">
    <location>
        <begin position="1"/>
        <end position="12"/>
    </location>
</feature>
<feature type="region of interest" description="Disordered" evidence="2">
    <location>
        <begin position="1"/>
        <end position="84"/>
    </location>
</feature>
<evidence type="ECO:0000256" key="1">
    <source>
        <dbReference type="ARBA" id="ARBA00004430"/>
    </source>
</evidence>
<feature type="region of interest" description="Disordered" evidence="2">
    <location>
        <begin position="391"/>
        <end position="436"/>
    </location>
</feature>
<gene>
    <name evidence="3" type="ORF">MSP1401_LOCUS4882</name>
</gene>
<dbReference type="SUPFAM" id="SSF81383">
    <property type="entry name" value="F-box domain"/>
    <property type="match status" value="1"/>
</dbReference>
<sequence>MSQATMEDDDTAMDTHDLKLSIPETSADGARSGSPESGVSTPRYSEHQSGSKRLRTKDGWEEVEGGSDPDSGGPNRDDEPGTSVRLLNVTPAEVRQLTLRTKAACSELADVIVRLSRESAWTDSKELDTKRKRELCDQLRTIQRRLDRAESAPELESLRAYVAFATEQARPATSVADLLDDELEVILGKVATSLRSPKQLMALSALSRRFRRLVRQPAVWRELDVSQHRAYMTDSLLLRQIVRNDGAFSLLRRVNFNGCTRVTDAAIRKVLALSGKTLTHLYLEGCALLTTELVRYAATACPNLQVLDLTACASVDTLEVLRLSDEDWPKMRELELMDTGALAGRVPQETFERLHFALAERRERHKEQKKAEEEAAERAAADAFLPFGGDAEGTGAATTRSHAASDDAAPENASAAAMNAPAAAAQTSGSDAAEASPSEESALVACRRGPALCLDELCEYVNECHGRLAAWGEGHQVAACDHAMVAQGAMSEHNYVLNMLPDCGHVICVECEQKSRVNMTRPHGADHYVYPCPVCAQDMPEPGGFTITLSQ</sequence>
<feature type="compositionally biased region" description="Polar residues" evidence="2">
    <location>
        <begin position="34"/>
        <end position="43"/>
    </location>
</feature>
<feature type="compositionally biased region" description="Low complexity" evidence="2">
    <location>
        <begin position="406"/>
        <end position="436"/>
    </location>
</feature>
<evidence type="ECO:0008006" key="4">
    <source>
        <dbReference type="Google" id="ProtNLM"/>
    </source>
</evidence>
<evidence type="ECO:0000313" key="3">
    <source>
        <dbReference type="EMBL" id="CAD8437805.1"/>
    </source>
</evidence>
<reference evidence="3" key="1">
    <citation type="submission" date="2021-01" db="EMBL/GenBank/DDBJ databases">
        <authorList>
            <person name="Corre E."/>
            <person name="Pelletier E."/>
            <person name="Niang G."/>
            <person name="Scheremetjew M."/>
            <person name="Finn R."/>
            <person name="Kale V."/>
            <person name="Holt S."/>
            <person name="Cochrane G."/>
            <person name="Meng A."/>
            <person name="Brown T."/>
            <person name="Cohen L."/>
        </authorList>
    </citation>
    <scope>NUCLEOTIDE SEQUENCE</scope>
    <source>
        <strain evidence="3">CCAC1681</strain>
    </source>
</reference>
<dbReference type="InterPro" id="IPR032675">
    <property type="entry name" value="LRR_dom_sf"/>
</dbReference>
<proteinExistence type="predicted"/>
<dbReference type="SUPFAM" id="SSF52047">
    <property type="entry name" value="RNI-like"/>
    <property type="match status" value="1"/>
</dbReference>
<dbReference type="Gene3D" id="3.80.10.10">
    <property type="entry name" value="Ribonuclease Inhibitor"/>
    <property type="match status" value="1"/>
</dbReference>